<evidence type="ECO:0000256" key="17">
    <source>
        <dbReference type="ARBA" id="ARBA00023012"/>
    </source>
</evidence>
<evidence type="ECO:0000259" key="25">
    <source>
        <dbReference type="PROSITE" id="PS50885"/>
    </source>
</evidence>
<dbReference type="Pfam" id="PF00512">
    <property type="entry name" value="HisKA"/>
    <property type="match status" value="1"/>
</dbReference>
<organism evidence="26 27">
    <name type="scientific">Micromonospora olivasterospora</name>
    <dbReference type="NCBI Taxonomy" id="1880"/>
    <lineage>
        <taxon>Bacteria</taxon>
        <taxon>Bacillati</taxon>
        <taxon>Actinomycetota</taxon>
        <taxon>Actinomycetes</taxon>
        <taxon>Micromonosporales</taxon>
        <taxon>Micromonosporaceae</taxon>
        <taxon>Micromonospora</taxon>
    </lineage>
</organism>
<dbReference type="InterPro" id="IPR003660">
    <property type="entry name" value="HAMP_dom"/>
</dbReference>
<dbReference type="GO" id="GO:0005886">
    <property type="term" value="C:plasma membrane"/>
    <property type="evidence" value="ECO:0007669"/>
    <property type="project" value="UniProtKB-SubCell"/>
</dbReference>
<keyword evidence="23" id="KW-0472">Membrane</keyword>
<dbReference type="EMBL" id="VLKE01000001">
    <property type="protein sequence ID" value="TWH67363.1"/>
    <property type="molecule type" value="Genomic_DNA"/>
</dbReference>
<dbReference type="Proteomes" id="UP000319825">
    <property type="component" value="Unassembled WGS sequence"/>
</dbReference>
<protein>
    <recommendedName>
        <fullName evidence="21">Signal transduction histidine-protein kinase/phosphatase MprB</fullName>
        <ecNumber evidence="5">2.7.13.3</ecNumber>
    </recommendedName>
    <alternativeName>
        <fullName evidence="22">Mycobacterial persistence regulator B</fullName>
    </alternativeName>
</protein>
<evidence type="ECO:0000256" key="15">
    <source>
        <dbReference type="ARBA" id="ARBA00022912"/>
    </source>
</evidence>
<evidence type="ECO:0000256" key="20">
    <source>
        <dbReference type="ARBA" id="ARBA00023211"/>
    </source>
</evidence>
<dbReference type="PROSITE" id="PS50885">
    <property type="entry name" value="HAMP"/>
    <property type="match status" value="1"/>
</dbReference>
<evidence type="ECO:0000256" key="6">
    <source>
        <dbReference type="ARBA" id="ARBA00022475"/>
    </source>
</evidence>
<evidence type="ECO:0000256" key="19">
    <source>
        <dbReference type="ARBA" id="ARBA00023026"/>
    </source>
</evidence>
<dbReference type="InterPro" id="IPR005467">
    <property type="entry name" value="His_kinase_dom"/>
</dbReference>
<keyword evidence="14" id="KW-0460">Magnesium</keyword>
<dbReference type="InterPro" id="IPR036097">
    <property type="entry name" value="HisK_dim/P_sf"/>
</dbReference>
<evidence type="ECO:0000256" key="2">
    <source>
        <dbReference type="ARBA" id="ARBA00001936"/>
    </source>
</evidence>
<dbReference type="InterPro" id="IPR036890">
    <property type="entry name" value="HATPase_C_sf"/>
</dbReference>
<keyword evidence="6" id="KW-1003">Cell membrane</keyword>
<keyword evidence="15" id="KW-0904">Protein phosphatase</keyword>
<dbReference type="InterPro" id="IPR003594">
    <property type="entry name" value="HATPase_dom"/>
</dbReference>
<feature type="domain" description="HAMP" evidence="25">
    <location>
        <begin position="70"/>
        <end position="122"/>
    </location>
</feature>
<sequence length="352" mass="37277">MIERLVTWLNRVLPRPLDPVRSIKAKLGLLLVASGAAGMGYFWYAIGWLPPMTSATAIGVALLTSQVLAHGMTSPLREMTAAAGAMARGDYSRRVRATSRDEVGELAQAFNKMAADLAAADQRRRELIANVSHELRTPITALQGVLENLVDGVAPTEPAALRAALAQTERLGHLVGDLLDLSRLDAGVVPLRRTSIDLGDFLEDAVEQAAATAAGVGRDVRFRLRPLPAPLTVYADPSRLHQVFANLLDNAARHSPAGGTVLLGAEERAGQLHVEVNDEGEGIPVAERSRVFERFTRGDRSGGGGTGLGLAIARWVVELHGGSIAVLDPHPSAAGPHLGCRIRVTLPVTASA</sequence>
<dbReference type="SMART" id="SM00388">
    <property type="entry name" value="HisKA"/>
    <property type="match status" value="1"/>
</dbReference>
<evidence type="ECO:0000256" key="18">
    <source>
        <dbReference type="ARBA" id="ARBA00023016"/>
    </source>
</evidence>
<dbReference type="CDD" id="cd00082">
    <property type="entry name" value="HisKA"/>
    <property type="match status" value="1"/>
</dbReference>
<dbReference type="SUPFAM" id="SSF158472">
    <property type="entry name" value="HAMP domain-like"/>
    <property type="match status" value="1"/>
</dbReference>
<comment type="caution">
    <text evidence="26">The sequence shown here is derived from an EMBL/GenBank/DDBJ whole genome shotgun (WGS) entry which is preliminary data.</text>
</comment>
<evidence type="ECO:0000313" key="27">
    <source>
        <dbReference type="Proteomes" id="UP000319825"/>
    </source>
</evidence>
<evidence type="ECO:0000256" key="3">
    <source>
        <dbReference type="ARBA" id="ARBA00001946"/>
    </source>
</evidence>
<evidence type="ECO:0000256" key="7">
    <source>
        <dbReference type="ARBA" id="ARBA00022553"/>
    </source>
</evidence>
<dbReference type="InterPro" id="IPR004358">
    <property type="entry name" value="Sig_transdc_His_kin-like_C"/>
</dbReference>
<comment type="cofactor">
    <cofactor evidence="3">
        <name>Mg(2+)</name>
        <dbReference type="ChEBI" id="CHEBI:18420"/>
    </cofactor>
</comment>
<dbReference type="InterPro" id="IPR003661">
    <property type="entry name" value="HisK_dim/P_dom"/>
</dbReference>
<dbReference type="EC" id="2.7.13.3" evidence="5"/>
<dbReference type="SUPFAM" id="SSF55874">
    <property type="entry name" value="ATPase domain of HSP90 chaperone/DNA topoisomerase II/histidine kinase"/>
    <property type="match status" value="1"/>
</dbReference>
<keyword evidence="7" id="KW-0597">Phosphoprotein</keyword>
<dbReference type="Gene3D" id="6.10.340.10">
    <property type="match status" value="1"/>
</dbReference>
<evidence type="ECO:0000256" key="22">
    <source>
        <dbReference type="ARBA" id="ARBA00041776"/>
    </source>
</evidence>
<evidence type="ECO:0000256" key="11">
    <source>
        <dbReference type="ARBA" id="ARBA00022777"/>
    </source>
</evidence>
<gene>
    <name evidence="26" type="ORF">JD77_02338</name>
</gene>
<comment type="cofactor">
    <cofactor evidence="2">
        <name>Mn(2+)</name>
        <dbReference type="ChEBI" id="CHEBI:29035"/>
    </cofactor>
</comment>
<dbReference type="PRINTS" id="PR00344">
    <property type="entry name" value="BCTRLSENSOR"/>
</dbReference>
<evidence type="ECO:0000256" key="12">
    <source>
        <dbReference type="ARBA" id="ARBA00022801"/>
    </source>
</evidence>
<comment type="catalytic activity">
    <reaction evidence="1">
        <text>ATP + protein L-histidine = ADP + protein N-phospho-L-histidine.</text>
        <dbReference type="EC" id="2.7.13.3"/>
    </reaction>
</comment>
<keyword evidence="10" id="KW-0547">Nucleotide-binding</keyword>
<keyword evidence="13" id="KW-0067">ATP-binding</keyword>
<keyword evidence="17" id="KW-0902">Two-component regulatory system</keyword>
<dbReference type="OrthoDB" id="9786919at2"/>
<dbReference type="PANTHER" id="PTHR44936">
    <property type="entry name" value="SENSOR PROTEIN CREC"/>
    <property type="match status" value="1"/>
</dbReference>
<evidence type="ECO:0000256" key="10">
    <source>
        <dbReference type="ARBA" id="ARBA00022741"/>
    </source>
</evidence>
<evidence type="ECO:0000256" key="4">
    <source>
        <dbReference type="ARBA" id="ARBA00004651"/>
    </source>
</evidence>
<evidence type="ECO:0000256" key="21">
    <source>
        <dbReference type="ARBA" id="ARBA00040454"/>
    </source>
</evidence>
<keyword evidence="27" id="KW-1185">Reference proteome</keyword>
<dbReference type="Gene3D" id="1.10.287.130">
    <property type="match status" value="1"/>
</dbReference>
<keyword evidence="9 23" id="KW-0812">Transmembrane</keyword>
<dbReference type="SMART" id="SM00304">
    <property type="entry name" value="HAMP"/>
    <property type="match status" value="1"/>
</dbReference>
<accession>A0A562I9J8</accession>
<dbReference type="Pfam" id="PF00672">
    <property type="entry name" value="HAMP"/>
    <property type="match status" value="1"/>
</dbReference>
<evidence type="ECO:0000256" key="13">
    <source>
        <dbReference type="ARBA" id="ARBA00022840"/>
    </source>
</evidence>
<dbReference type="Gene3D" id="3.30.565.10">
    <property type="entry name" value="Histidine kinase-like ATPase, C-terminal domain"/>
    <property type="match status" value="1"/>
</dbReference>
<keyword evidence="11 26" id="KW-0418">Kinase</keyword>
<keyword evidence="20" id="KW-0464">Manganese</keyword>
<dbReference type="PANTHER" id="PTHR44936:SF9">
    <property type="entry name" value="SENSOR PROTEIN CREC"/>
    <property type="match status" value="1"/>
</dbReference>
<dbReference type="CDD" id="cd06225">
    <property type="entry name" value="HAMP"/>
    <property type="match status" value="1"/>
</dbReference>
<dbReference type="CDD" id="cd00075">
    <property type="entry name" value="HATPase"/>
    <property type="match status" value="1"/>
</dbReference>
<keyword evidence="18" id="KW-0346">Stress response</keyword>
<proteinExistence type="predicted"/>
<dbReference type="Pfam" id="PF02518">
    <property type="entry name" value="HATPase_c"/>
    <property type="match status" value="1"/>
</dbReference>
<name>A0A562I9J8_MICOL</name>
<dbReference type="AlphaFoldDB" id="A0A562I9J8"/>
<dbReference type="SUPFAM" id="SSF47384">
    <property type="entry name" value="Homodimeric domain of signal transducing histidine kinase"/>
    <property type="match status" value="1"/>
</dbReference>
<keyword evidence="19" id="KW-0843">Virulence</keyword>
<feature type="domain" description="Histidine kinase" evidence="24">
    <location>
        <begin position="130"/>
        <end position="350"/>
    </location>
</feature>
<comment type="subcellular location">
    <subcellularLocation>
        <location evidence="4">Cell membrane</location>
        <topology evidence="4">Multi-pass membrane protein</topology>
    </subcellularLocation>
</comment>
<keyword evidence="12" id="KW-0378">Hydrolase</keyword>
<keyword evidence="16 23" id="KW-1133">Transmembrane helix</keyword>
<keyword evidence="8" id="KW-0808">Transferase</keyword>
<evidence type="ECO:0000256" key="1">
    <source>
        <dbReference type="ARBA" id="ARBA00000085"/>
    </source>
</evidence>
<evidence type="ECO:0000256" key="23">
    <source>
        <dbReference type="SAM" id="Phobius"/>
    </source>
</evidence>
<evidence type="ECO:0000259" key="24">
    <source>
        <dbReference type="PROSITE" id="PS50109"/>
    </source>
</evidence>
<evidence type="ECO:0000256" key="9">
    <source>
        <dbReference type="ARBA" id="ARBA00022692"/>
    </source>
</evidence>
<evidence type="ECO:0000313" key="26">
    <source>
        <dbReference type="EMBL" id="TWH67363.1"/>
    </source>
</evidence>
<evidence type="ECO:0000256" key="14">
    <source>
        <dbReference type="ARBA" id="ARBA00022842"/>
    </source>
</evidence>
<dbReference type="RefSeq" id="WP_145774238.1">
    <property type="nucleotide sequence ID" value="NZ_BAAATQ010000231.1"/>
</dbReference>
<dbReference type="InterPro" id="IPR050980">
    <property type="entry name" value="2C_sensor_his_kinase"/>
</dbReference>
<evidence type="ECO:0000256" key="16">
    <source>
        <dbReference type="ARBA" id="ARBA00022989"/>
    </source>
</evidence>
<dbReference type="PROSITE" id="PS50109">
    <property type="entry name" value="HIS_KIN"/>
    <property type="match status" value="1"/>
</dbReference>
<evidence type="ECO:0000256" key="5">
    <source>
        <dbReference type="ARBA" id="ARBA00012438"/>
    </source>
</evidence>
<dbReference type="GO" id="GO:0000155">
    <property type="term" value="F:phosphorelay sensor kinase activity"/>
    <property type="evidence" value="ECO:0007669"/>
    <property type="project" value="InterPro"/>
</dbReference>
<dbReference type="GO" id="GO:0005524">
    <property type="term" value="F:ATP binding"/>
    <property type="evidence" value="ECO:0007669"/>
    <property type="project" value="UniProtKB-KW"/>
</dbReference>
<reference evidence="26 27" key="1">
    <citation type="submission" date="2019-07" db="EMBL/GenBank/DDBJ databases">
        <title>R&amp;d 2014.</title>
        <authorList>
            <person name="Klenk H.-P."/>
        </authorList>
    </citation>
    <scope>NUCLEOTIDE SEQUENCE [LARGE SCALE GENOMIC DNA]</scope>
    <source>
        <strain evidence="26 27">DSM 43868</strain>
    </source>
</reference>
<feature type="transmembrane region" description="Helical" evidence="23">
    <location>
        <begin position="27"/>
        <end position="46"/>
    </location>
</feature>
<dbReference type="SMART" id="SM00387">
    <property type="entry name" value="HATPase_c"/>
    <property type="match status" value="1"/>
</dbReference>
<dbReference type="GO" id="GO:0004721">
    <property type="term" value="F:phosphoprotein phosphatase activity"/>
    <property type="evidence" value="ECO:0007669"/>
    <property type="project" value="UniProtKB-KW"/>
</dbReference>
<dbReference type="FunFam" id="1.10.287.130:FF:000001">
    <property type="entry name" value="Two-component sensor histidine kinase"/>
    <property type="match status" value="1"/>
</dbReference>
<evidence type="ECO:0000256" key="8">
    <source>
        <dbReference type="ARBA" id="ARBA00022679"/>
    </source>
</evidence>